<keyword evidence="3" id="KW-1185">Reference proteome</keyword>
<organism evidence="2 3">
    <name type="scientific">Canna indica</name>
    <name type="common">Indian-shot</name>
    <dbReference type="NCBI Taxonomy" id="4628"/>
    <lineage>
        <taxon>Eukaryota</taxon>
        <taxon>Viridiplantae</taxon>
        <taxon>Streptophyta</taxon>
        <taxon>Embryophyta</taxon>
        <taxon>Tracheophyta</taxon>
        <taxon>Spermatophyta</taxon>
        <taxon>Magnoliopsida</taxon>
        <taxon>Liliopsida</taxon>
        <taxon>Zingiberales</taxon>
        <taxon>Cannaceae</taxon>
        <taxon>Canna</taxon>
    </lineage>
</organism>
<sequence length="157" mass="16826">MTPPPFLFSSSGTQSKHHTNTASMLLPASGGDTESTSTFCSCYAPVTVLNSKNSESKGATVFMKDHANGQGAPPEANRPPPPPPPLPPPLKSNLKKPITVGEPQQHQQQVMVRDGRRKVSWPDAHGRDLAHVQVFHSSVLEEGEFAMTGKSCVCSIQ</sequence>
<evidence type="ECO:0000256" key="1">
    <source>
        <dbReference type="SAM" id="MobiDB-lite"/>
    </source>
</evidence>
<evidence type="ECO:0000313" key="3">
    <source>
        <dbReference type="Proteomes" id="UP001327560"/>
    </source>
</evidence>
<dbReference type="Proteomes" id="UP001327560">
    <property type="component" value="Chromosome 2"/>
</dbReference>
<feature type="compositionally biased region" description="Pro residues" evidence="1">
    <location>
        <begin position="76"/>
        <end position="90"/>
    </location>
</feature>
<proteinExistence type="predicted"/>
<accession>A0AAQ3K0F0</accession>
<dbReference type="PANTHER" id="PTHR33401">
    <property type="entry name" value="LIGHT-HARVESTING COMPLEX-LIKE PROTEIN OHP2, CHLOROPLASTIC"/>
    <property type="match status" value="1"/>
</dbReference>
<protein>
    <submittedName>
        <fullName evidence="2">Uncharacterized protein</fullName>
    </submittedName>
</protein>
<dbReference type="PANTHER" id="PTHR33401:SF13">
    <property type="entry name" value="EXPRESSED PROTEIN"/>
    <property type="match status" value="1"/>
</dbReference>
<dbReference type="EMBL" id="CP136891">
    <property type="protein sequence ID" value="WOK98759.1"/>
    <property type="molecule type" value="Genomic_DNA"/>
</dbReference>
<reference evidence="2 3" key="1">
    <citation type="submission" date="2023-10" db="EMBL/GenBank/DDBJ databases">
        <title>Chromosome-scale genome assembly provides insights into flower coloration mechanisms of Canna indica.</title>
        <authorList>
            <person name="Li C."/>
        </authorList>
    </citation>
    <scope>NUCLEOTIDE SEQUENCE [LARGE SCALE GENOMIC DNA]</scope>
    <source>
        <tissue evidence="2">Flower</tissue>
    </source>
</reference>
<gene>
    <name evidence="2" type="ORF">Cni_G07471</name>
</gene>
<feature type="region of interest" description="Disordered" evidence="1">
    <location>
        <begin position="1"/>
        <end position="36"/>
    </location>
</feature>
<evidence type="ECO:0000313" key="2">
    <source>
        <dbReference type="EMBL" id="WOK98759.1"/>
    </source>
</evidence>
<name>A0AAQ3K0F0_9LILI</name>
<dbReference type="AlphaFoldDB" id="A0AAQ3K0F0"/>
<feature type="region of interest" description="Disordered" evidence="1">
    <location>
        <begin position="57"/>
        <end position="117"/>
    </location>
</feature>